<reference evidence="1" key="1">
    <citation type="submission" date="2023-05" db="EMBL/GenBank/DDBJ databases">
        <title>Nepenthes gracilis genome sequencing.</title>
        <authorList>
            <person name="Fukushima K."/>
        </authorList>
    </citation>
    <scope>NUCLEOTIDE SEQUENCE</scope>
    <source>
        <strain evidence="1">SING2019-196</strain>
    </source>
</reference>
<keyword evidence="2" id="KW-1185">Reference proteome</keyword>
<evidence type="ECO:0000313" key="2">
    <source>
        <dbReference type="Proteomes" id="UP001279734"/>
    </source>
</evidence>
<dbReference type="EMBL" id="BSYO01000013">
    <property type="protein sequence ID" value="GMH14145.1"/>
    <property type="molecule type" value="Genomic_DNA"/>
</dbReference>
<name>A0AAD3XS43_NEPGR</name>
<dbReference type="Proteomes" id="UP001279734">
    <property type="component" value="Unassembled WGS sequence"/>
</dbReference>
<gene>
    <name evidence="1" type="ORF">Nepgr_015986</name>
</gene>
<dbReference type="AlphaFoldDB" id="A0AAD3XS43"/>
<accession>A0AAD3XS43</accession>
<proteinExistence type="predicted"/>
<protein>
    <submittedName>
        <fullName evidence="1">Uncharacterized protein</fullName>
    </submittedName>
</protein>
<evidence type="ECO:0000313" key="1">
    <source>
        <dbReference type="EMBL" id="GMH14145.1"/>
    </source>
</evidence>
<sequence length="87" mass="9891">MLDTGPSDRVAVHLQKQAITNNTQAHSNCNCIFTNVMLASFNLSSLLPAFLKYSRFEWHPWNEDREGSGDLGVLVLNLQAQRYVFHL</sequence>
<organism evidence="1 2">
    <name type="scientific">Nepenthes gracilis</name>
    <name type="common">Slender pitcher plant</name>
    <dbReference type="NCBI Taxonomy" id="150966"/>
    <lineage>
        <taxon>Eukaryota</taxon>
        <taxon>Viridiplantae</taxon>
        <taxon>Streptophyta</taxon>
        <taxon>Embryophyta</taxon>
        <taxon>Tracheophyta</taxon>
        <taxon>Spermatophyta</taxon>
        <taxon>Magnoliopsida</taxon>
        <taxon>eudicotyledons</taxon>
        <taxon>Gunneridae</taxon>
        <taxon>Pentapetalae</taxon>
        <taxon>Caryophyllales</taxon>
        <taxon>Nepenthaceae</taxon>
        <taxon>Nepenthes</taxon>
    </lineage>
</organism>
<comment type="caution">
    <text evidence="1">The sequence shown here is derived from an EMBL/GenBank/DDBJ whole genome shotgun (WGS) entry which is preliminary data.</text>
</comment>